<dbReference type="Pfam" id="PF01704">
    <property type="entry name" value="UDPGP"/>
    <property type="match status" value="1"/>
</dbReference>
<dbReference type="SUPFAM" id="SSF53448">
    <property type="entry name" value="Nucleotide-diphospho-sugar transferases"/>
    <property type="match status" value="1"/>
</dbReference>
<evidence type="ECO:0000256" key="1">
    <source>
        <dbReference type="ARBA" id="ARBA00001936"/>
    </source>
</evidence>
<dbReference type="EC" id="2.7.7.64" evidence="6"/>
<name>A0AAD2PUN1_9STRA</name>
<dbReference type="InterPro" id="IPR039741">
    <property type="entry name" value="UDP-sugar_pyrophosphorylase"/>
</dbReference>
<dbReference type="InterPro" id="IPR002618">
    <property type="entry name" value="UDPGP_fam"/>
</dbReference>
<evidence type="ECO:0000256" key="3">
    <source>
        <dbReference type="ARBA" id="ARBA00022679"/>
    </source>
</evidence>
<dbReference type="PANTHER" id="PTHR11952">
    <property type="entry name" value="UDP- GLUCOSE PYROPHOSPHORYLASE"/>
    <property type="match status" value="1"/>
</dbReference>
<protein>
    <recommendedName>
        <fullName evidence="6">UTP-monosaccharide-1-phosphate uridylyltransferase</fullName>
        <ecNumber evidence="6">2.7.7.64</ecNumber>
    </recommendedName>
</protein>
<evidence type="ECO:0000256" key="4">
    <source>
        <dbReference type="ARBA" id="ARBA00022695"/>
    </source>
</evidence>
<comment type="caution">
    <text evidence="9">The sequence shown here is derived from an EMBL/GenBank/DDBJ whole genome shotgun (WGS) entry which is preliminary data.</text>
</comment>
<evidence type="ECO:0000313" key="10">
    <source>
        <dbReference type="Proteomes" id="UP001295423"/>
    </source>
</evidence>
<dbReference type="Gene3D" id="3.90.550.10">
    <property type="entry name" value="Spore Coat Polysaccharide Biosynthesis Protein SpsA, Chain A"/>
    <property type="match status" value="1"/>
</dbReference>
<dbReference type="GO" id="GO:0051748">
    <property type="term" value="F:UTP-monosaccharide-1-phosphate uridylyltransferase activity"/>
    <property type="evidence" value="ECO:0007669"/>
    <property type="project" value="UniProtKB-EC"/>
</dbReference>
<comment type="catalytic activity">
    <reaction evidence="7">
        <text>a monosaccharide 1-phosphate + UTP + H(+) = a UDP-monosaccharide + diphosphate</text>
        <dbReference type="Rhea" id="RHEA:13205"/>
        <dbReference type="ChEBI" id="CHEBI:15378"/>
        <dbReference type="ChEBI" id="CHEBI:33019"/>
        <dbReference type="ChEBI" id="CHEBI:46398"/>
        <dbReference type="ChEBI" id="CHEBI:140358"/>
        <dbReference type="ChEBI" id="CHEBI:140359"/>
        <dbReference type="EC" id="2.7.7.64"/>
    </reaction>
</comment>
<evidence type="ECO:0000256" key="8">
    <source>
        <dbReference type="SAM" id="MobiDB-lite"/>
    </source>
</evidence>
<feature type="region of interest" description="Disordered" evidence="8">
    <location>
        <begin position="1"/>
        <end position="22"/>
    </location>
</feature>
<keyword evidence="10" id="KW-1185">Reference proteome</keyword>
<dbReference type="GO" id="GO:0003977">
    <property type="term" value="F:UDP-N-acetylglucosamine diphosphorylase activity"/>
    <property type="evidence" value="ECO:0007669"/>
    <property type="project" value="TreeGrafter"/>
</dbReference>
<dbReference type="GO" id="GO:0006048">
    <property type="term" value="P:UDP-N-acetylglucosamine biosynthetic process"/>
    <property type="evidence" value="ECO:0007669"/>
    <property type="project" value="TreeGrafter"/>
</dbReference>
<accession>A0AAD2PUN1</accession>
<proteinExistence type="inferred from homology"/>
<evidence type="ECO:0000256" key="6">
    <source>
        <dbReference type="ARBA" id="ARBA00039080"/>
    </source>
</evidence>
<dbReference type="Gene3D" id="2.160.10.30">
    <property type="match status" value="1"/>
</dbReference>
<gene>
    <name evidence="9" type="ORF">CYCCA115_LOCUS13059</name>
</gene>
<reference evidence="9" key="1">
    <citation type="submission" date="2023-08" db="EMBL/GenBank/DDBJ databases">
        <authorList>
            <person name="Audoor S."/>
            <person name="Bilcke G."/>
        </authorList>
    </citation>
    <scope>NUCLEOTIDE SEQUENCE</scope>
</reference>
<dbReference type="Proteomes" id="UP001295423">
    <property type="component" value="Unassembled WGS sequence"/>
</dbReference>
<keyword evidence="3" id="KW-0808">Transferase</keyword>
<evidence type="ECO:0000256" key="7">
    <source>
        <dbReference type="ARBA" id="ARBA00048259"/>
    </source>
</evidence>
<organism evidence="9 10">
    <name type="scientific">Cylindrotheca closterium</name>
    <dbReference type="NCBI Taxonomy" id="2856"/>
    <lineage>
        <taxon>Eukaryota</taxon>
        <taxon>Sar</taxon>
        <taxon>Stramenopiles</taxon>
        <taxon>Ochrophyta</taxon>
        <taxon>Bacillariophyta</taxon>
        <taxon>Bacillariophyceae</taxon>
        <taxon>Bacillariophycidae</taxon>
        <taxon>Bacillariales</taxon>
        <taxon>Bacillariaceae</taxon>
        <taxon>Cylindrotheca</taxon>
    </lineage>
</organism>
<evidence type="ECO:0000313" key="9">
    <source>
        <dbReference type="EMBL" id="CAJ1951410.1"/>
    </source>
</evidence>
<comment type="similarity">
    <text evidence="5">Belongs to the USP family.</text>
</comment>
<evidence type="ECO:0000256" key="5">
    <source>
        <dbReference type="ARBA" id="ARBA00038047"/>
    </source>
</evidence>
<dbReference type="EMBL" id="CAKOGP040001781">
    <property type="protein sequence ID" value="CAJ1951410.1"/>
    <property type="molecule type" value="Genomic_DNA"/>
</dbReference>
<sequence>MNNFLKALSPKNKSKNEEKPKEMSKALKKALILLQESSPEQHFLLKDLVSADLGQSHLLDPFEAIVDDDDKFSTKLKAMMSQLEELDGAYPGGLKEYVHKAKKLLANSKAGLNPLAGWAPSVPAGEKFELGTEEYKSTEALGMETLGKVGFVLVAGGLGERLGYNGTKIGLPIETTTNSTYLQYYVDYIKAVQSKYAKGGLLPLCIMVSNDTKKPTIRLLAENNNFGLVPEQLFIVEQGAGVPALSDNNAKFATDSDDPFTLSTKPHGHGDIHSLLYKEGVISKWNEKFDLDYMVLFQDTNGLAFHTLPLMLGVSKKNGFVMNSLAVPRKAKQAVGGIAKLTNTSSGAVRTINVEYNQLDPLLRSTKKFQKGDVNDASGFSPFPGNINQLVFQMEGYSKVLERTKGIMPDFVNPKYKDESKTVFKKPTRLECMMQDFPTVMEGGETAGFTQIGPELCFSPVKNSVPDGVNLQAKGTPAGTAATGEADQYAATRIMLRSIGCTVEDAEEVSFNGIKVIPGPSIVIKAKVACCPGELKSVFPSPEKIKISSRSTLVIGGTGVTIESLDLDGTLVVNKTGKKIANMKVKNDGWVKVPVKDHDDEKIRMRGFVIEKKGGSYIGTDDSDDCFTDTDCMSGCIIA</sequence>
<dbReference type="PANTHER" id="PTHR11952:SF9">
    <property type="entry name" value="UDP-SUGAR PYROPHOSPHORYLASE"/>
    <property type="match status" value="1"/>
</dbReference>
<dbReference type="AlphaFoldDB" id="A0AAD2PUN1"/>
<evidence type="ECO:0000256" key="2">
    <source>
        <dbReference type="ARBA" id="ARBA00001946"/>
    </source>
</evidence>
<keyword evidence="4" id="KW-0548">Nucleotidyltransferase</keyword>
<comment type="cofactor">
    <cofactor evidence="1">
        <name>Mn(2+)</name>
        <dbReference type="ChEBI" id="CHEBI:29035"/>
    </cofactor>
</comment>
<comment type="cofactor">
    <cofactor evidence="2">
        <name>Mg(2+)</name>
        <dbReference type="ChEBI" id="CHEBI:18420"/>
    </cofactor>
</comment>
<dbReference type="InterPro" id="IPR029044">
    <property type="entry name" value="Nucleotide-diphossugar_trans"/>
</dbReference>